<dbReference type="CDD" id="cd00082">
    <property type="entry name" value="HisKA"/>
    <property type="match status" value="1"/>
</dbReference>
<dbReference type="Pfam" id="PF00512">
    <property type="entry name" value="HisKA"/>
    <property type="match status" value="1"/>
</dbReference>
<evidence type="ECO:0000256" key="3">
    <source>
        <dbReference type="ARBA" id="ARBA00022553"/>
    </source>
</evidence>
<evidence type="ECO:0000259" key="6">
    <source>
        <dbReference type="PROSITE" id="PS50109"/>
    </source>
</evidence>
<keyword evidence="4" id="KW-0808">Transferase</keyword>
<evidence type="ECO:0000256" key="5">
    <source>
        <dbReference type="ARBA" id="ARBA00022777"/>
    </source>
</evidence>
<evidence type="ECO:0000313" key="7">
    <source>
        <dbReference type="EMBL" id="MBC3941928.1"/>
    </source>
</evidence>
<comment type="caution">
    <text evidence="7">The sequence shown here is derived from an EMBL/GenBank/DDBJ whole genome shotgun (WGS) entry which is preliminary data.</text>
</comment>
<dbReference type="InterPro" id="IPR003661">
    <property type="entry name" value="HisK_dim/P_dom"/>
</dbReference>
<dbReference type="InterPro" id="IPR003594">
    <property type="entry name" value="HATPase_dom"/>
</dbReference>
<dbReference type="PANTHER" id="PTHR43047:SF9">
    <property type="entry name" value="HISTIDINE KINASE"/>
    <property type="match status" value="1"/>
</dbReference>
<gene>
    <name evidence="7" type="ORF">H8S47_09570</name>
</gene>
<dbReference type="SUPFAM" id="SSF55874">
    <property type="entry name" value="ATPase domain of HSP90 chaperone/DNA topoisomerase II/histidine kinase"/>
    <property type="match status" value="1"/>
</dbReference>
<keyword evidence="3" id="KW-0597">Phosphoprotein</keyword>
<dbReference type="SUPFAM" id="SSF47384">
    <property type="entry name" value="Homodimeric domain of signal transducing histidine kinase"/>
    <property type="match status" value="1"/>
</dbReference>
<evidence type="ECO:0000256" key="4">
    <source>
        <dbReference type="ARBA" id="ARBA00022679"/>
    </source>
</evidence>
<organism evidence="7 8">
    <name type="scientific">Sphingomonas albertensis</name>
    <dbReference type="NCBI Taxonomy" id="2762591"/>
    <lineage>
        <taxon>Bacteria</taxon>
        <taxon>Pseudomonadati</taxon>
        <taxon>Pseudomonadota</taxon>
        <taxon>Alphaproteobacteria</taxon>
        <taxon>Sphingomonadales</taxon>
        <taxon>Sphingomonadaceae</taxon>
        <taxon>Sphingomonas</taxon>
    </lineage>
</organism>
<protein>
    <recommendedName>
        <fullName evidence="2">histidine kinase</fullName>
        <ecNumber evidence="2">2.7.13.3</ecNumber>
    </recommendedName>
</protein>
<dbReference type="PRINTS" id="PR00344">
    <property type="entry name" value="BCTRLSENSOR"/>
</dbReference>
<evidence type="ECO:0000256" key="1">
    <source>
        <dbReference type="ARBA" id="ARBA00000085"/>
    </source>
</evidence>
<dbReference type="Pfam" id="PF02518">
    <property type="entry name" value="HATPase_c"/>
    <property type="match status" value="1"/>
</dbReference>
<dbReference type="InterPro" id="IPR004358">
    <property type="entry name" value="Sig_transdc_His_kin-like_C"/>
</dbReference>
<keyword evidence="5 7" id="KW-0418">Kinase</keyword>
<accession>A0ABR7AN96</accession>
<dbReference type="EC" id="2.7.13.3" evidence="2"/>
<dbReference type="SMART" id="SM00388">
    <property type="entry name" value="HisKA"/>
    <property type="match status" value="1"/>
</dbReference>
<dbReference type="InterPro" id="IPR036890">
    <property type="entry name" value="HATPase_C_sf"/>
</dbReference>
<comment type="catalytic activity">
    <reaction evidence="1">
        <text>ATP + protein L-histidine = ADP + protein N-phospho-L-histidine.</text>
        <dbReference type="EC" id="2.7.13.3"/>
    </reaction>
</comment>
<dbReference type="InterPro" id="IPR036097">
    <property type="entry name" value="HisK_dim/P_sf"/>
</dbReference>
<dbReference type="InterPro" id="IPR005467">
    <property type="entry name" value="His_kinase_dom"/>
</dbReference>
<evidence type="ECO:0000313" key="8">
    <source>
        <dbReference type="Proteomes" id="UP000597613"/>
    </source>
</evidence>
<dbReference type="EMBL" id="JACONT010000017">
    <property type="protein sequence ID" value="MBC3941928.1"/>
    <property type="molecule type" value="Genomic_DNA"/>
</dbReference>
<dbReference type="RefSeq" id="WP_187503643.1">
    <property type="nucleotide sequence ID" value="NZ_CP162536.1"/>
</dbReference>
<name>A0ABR7AN96_9SPHN</name>
<dbReference type="Gene3D" id="3.30.565.10">
    <property type="entry name" value="Histidine kinase-like ATPase, C-terminal domain"/>
    <property type="match status" value="1"/>
</dbReference>
<keyword evidence="8" id="KW-1185">Reference proteome</keyword>
<reference evidence="7 8" key="1">
    <citation type="submission" date="2020-08" db="EMBL/GenBank/DDBJ databases">
        <title>Putative novel bacterial strains isolated from necrotic wheat leaf tissues caused by Xanthomonas translucens.</title>
        <authorList>
            <person name="Tambong J.T."/>
        </authorList>
    </citation>
    <scope>NUCLEOTIDE SEQUENCE [LARGE SCALE GENOMIC DNA]</scope>
    <source>
        <strain evidence="8">DOAB 1063</strain>
    </source>
</reference>
<proteinExistence type="predicted"/>
<dbReference type="SMART" id="SM00387">
    <property type="entry name" value="HATPase_c"/>
    <property type="match status" value="1"/>
</dbReference>
<dbReference type="Gene3D" id="1.10.287.130">
    <property type="match status" value="1"/>
</dbReference>
<evidence type="ECO:0000256" key="2">
    <source>
        <dbReference type="ARBA" id="ARBA00012438"/>
    </source>
</evidence>
<dbReference type="PROSITE" id="PS50109">
    <property type="entry name" value="HIS_KIN"/>
    <property type="match status" value="1"/>
</dbReference>
<sequence>MLTENLRLTMATAGHDLRQPLQIILGAVERLGKLASDDTDMMWLNAARDQVSRLSDGLEDLTDAARRPRDDRPSPELQAVRVGGLLSKVAAEFAPAAAERGLRLRFVDCAAIITTDPELLVCALRNLVSNGLKYTRHGGVVIGCRRRRGLLFIDVVDSGMGISSDDCRHIFDAYRQVDARADGIGLGLYLVHTNCIALGHQLDCESVPGRGSRFSIGVGAVSPSNG</sequence>
<feature type="domain" description="Histidine kinase" evidence="6">
    <location>
        <begin position="12"/>
        <end position="222"/>
    </location>
</feature>
<dbReference type="PANTHER" id="PTHR43047">
    <property type="entry name" value="TWO-COMPONENT HISTIDINE PROTEIN KINASE"/>
    <property type="match status" value="1"/>
</dbReference>
<dbReference type="Proteomes" id="UP000597613">
    <property type="component" value="Unassembled WGS sequence"/>
</dbReference>
<dbReference type="GO" id="GO:0016301">
    <property type="term" value="F:kinase activity"/>
    <property type="evidence" value="ECO:0007669"/>
    <property type="project" value="UniProtKB-KW"/>
</dbReference>